<evidence type="ECO:0000259" key="3">
    <source>
        <dbReference type="PROSITE" id="PS50048"/>
    </source>
</evidence>
<evidence type="ECO:0000256" key="2">
    <source>
        <dbReference type="SAM" id="MobiDB-lite"/>
    </source>
</evidence>
<sequence length="401" mass="44507">MAPRARKTPDTPRGSGMLRRSHKKSRNGCIGCKQRHIKCDEKRPECVNCTITERTCQYPEKLRSGSNASTPPAQPMAAAPVSIPELVPELLAATQTDAVQDGDREPPVNLVHMELLIRFDLGLPVPEMDDELRERGTRVALDASADAPYLLHEIMAFSARHLAALRPEKSQEYLAQSVRLQNVAISHFNVGQVQVDESNCVAMILFSSILGRHLLIDALAVRTPDFAHFLARYTQHTRIRQGLRAVAKGSWPLLLQTDLKAFLSWGSRLMQSPGEGPECDSLRHLISQSSLPVDAAEACGKAIDALQAGFDELRSSEDEGALLCQIVYMWSIMAPMEFLDLLEQHHPEALVILAYYAVLLHGARSTWQIGDSGAYIVNSISQFLGPHWSQWLSWPMSMITT</sequence>
<dbReference type="SMART" id="SM00066">
    <property type="entry name" value="GAL4"/>
    <property type="match status" value="1"/>
</dbReference>
<gene>
    <name evidence="4" type="ORF">SAPIO_CDS0632</name>
</gene>
<dbReference type="PANTHER" id="PTHR47784">
    <property type="entry name" value="STEROL UPTAKE CONTROL PROTEIN 2"/>
    <property type="match status" value="1"/>
</dbReference>
<dbReference type="HOGENOM" id="CLU_024934_2_1_1"/>
<proteinExistence type="predicted"/>
<accession>A0A084GG68</accession>
<dbReference type="GeneID" id="27718784"/>
<evidence type="ECO:0000256" key="1">
    <source>
        <dbReference type="ARBA" id="ARBA00023242"/>
    </source>
</evidence>
<dbReference type="EMBL" id="JOWA01000033">
    <property type="protein sequence ID" value="KEZ46330.1"/>
    <property type="molecule type" value="Genomic_DNA"/>
</dbReference>
<feature type="domain" description="Zn(2)-C6 fungal-type" evidence="3">
    <location>
        <begin position="28"/>
        <end position="58"/>
    </location>
</feature>
<feature type="region of interest" description="Disordered" evidence="2">
    <location>
        <begin position="1"/>
        <end position="25"/>
    </location>
</feature>
<dbReference type="GO" id="GO:0008270">
    <property type="term" value="F:zinc ion binding"/>
    <property type="evidence" value="ECO:0007669"/>
    <property type="project" value="InterPro"/>
</dbReference>
<reference evidence="4 5" key="1">
    <citation type="journal article" date="2014" name="Genome Announc.">
        <title>Draft genome sequence of the pathogenic fungus Scedosporium apiospermum.</title>
        <authorList>
            <person name="Vandeputte P."/>
            <person name="Ghamrawi S."/>
            <person name="Rechenmann M."/>
            <person name="Iltis A."/>
            <person name="Giraud S."/>
            <person name="Fleury M."/>
            <person name="Thornton C."/>
            <person name="Delhaes L."/>
            <person name="Meyer W."/>
            <person name="Papon N."/>
            <person name="Bouchara J.P."/>
        </authorList>
    </citation>
    <scope>NUCLEOTIDE SEQUENCE [LARGE SCALE GENOMIC DNA]</scope>
    <source>
        <strain evidence="4 5">IHEM 14462</strain>
    </source>
</reference>
<comment type="caution">
    <text evidence="4">The sequence shown here is derived from an EMBL/GenBank/DDBJ whole genome shotgun (WGS) entry which is preliminary data.</text>
</comment>
<dbReference type="OMA" id="MEHMELF"/>
<dbReference type="Gene3D" id="4.10.240.10">
    <property type="entry name" value="Zn(2)-C6 fungal-type DNA-binding domain"/>
    <property type="match status" value="1"/>
</dbReference>
<dbReference type="PROSITE" id="PS00463">
    <property type="entry name" value="ZN2_CY6_FUNGAL_1"/>
    <property type="match status" value="1"/>
</dbReference>
<dbReference type="Pfam" id="PF00172">
    <property type="entry name" value="Zn_clus"/>
    <property type="match status" value="1"/>
</dbReference>
<keyword evidence="5" id="KW-1185">Reference proteome</keyword>
<name>A0A084GG68_PSEDA</name>
<dbReference type="AlphaFoldDB" id="A0A084GG68"/>
<evidence type="ECO:0000313" key="5">
    <source>
        <dbReference type="Proteomes" id="UP000028545"/>
    </source>
</evidence>
<evidence type="ECO:0000313" key="4">
    <source>
        <dbReference type="EMBL" id="KEZ46330.1"/>
    </source>
</evidence>
<dbReference type="RefSeq" id="XP_016646129.1">
    <property type="nucleotide sequence ID" value="XM_016783363.1"/>
</dbReference>
<dbReference type="KEGG" id="sapo:SAPIO_CDS0632"/>
<dbReference type="Proteomes" id="UP000028545">
    <property type="component" value="Unassembled WGS sequence"/>
</dbReference>
<dbReference type="CDD" id="cd00067">
    <property type="entry name" value="GAL4"/>
    <property type="match status" value="1"/>
</dbReference>
<protein>
    <recommendedName>
        <fullName evidence="3">Zn(2)-C6 fungal-type domain-containing protein</fullName>
    </recommendedName>
</protein>
<dbReference type="InterPro" id="IPR036864">
    <property type="entry name" value="Zn2-C6_fun-type_DNA-bd_sf"/>
</dbReference>
<dbReference type="OrthoDB" id="5350673at2759"/>
<dbReference type="SUPFAM" id="SSF57701">
    <property type="entry name" value="Zn2/Cys6 DNA-binding domain"/>
    <property type="match status" value="1"/>
</dbReference>
<dbReference type="PANTHER" id="PTHR47784:SF4">
    <property type="entry name" value="ZN(II)2CYS6 TRANSCRIPTION FACTOR (EUROFUNG)"/>
    <property type="match status" value="1"/>
</dbReference>
<organism evidence="4 5">
    <name type="scientific">Pseudallescheria apiosperma</name>
    <name type="common">Scedosporium apiospermum</name>
    <dbReference type="NCBI Taxonomy" id="563466"/>
    <lineage>
        <taxon>Eukaryota</taxon>
        <taxon>Fungi</taxon>
        <taxon>Dikarya</taxon>
        <taxon>Ascomycota</taxon>
        <taxon>Pezizomycotina</taxon>
        <taxon>Sordariomycetes</taxon>
        <taxon>Hypocreomycetidae</taxon>
        <taxon>Microascales</taxon>
        <taxon>Microascaceae</taxon>
        <taxon>Scedosporium</taxon>
    </lineage>
</organism>
<dbReference type="VEuPathDB" id="FungiDB:SAPIO_CDS0632"/>
<dbReference type="PROSITE" id="PS50048">
    <property type="entry name" value="ZN2_CY6_FUNGAL_2"/>
    <property type="match status" value="1"/>
</dbReference>
<keyword evidence="1" id="KW-0539">Nucleus</keyword>
<dbReference type="InterPro" id="IPR053157">
    <property type="entry name" value="Sterol_Uptake_Regulator"/>
</dbReference>
<dbReference type="GO" id="GO:0001228">
    <property type="term" value="F:DNA-binding transcription activator activity, RNA polymerase II-specific"/>
    <property type="evidence" value="ECO:0007669"/>
    <property type="project" value="TreeGrafter"/>
</dbReference>
<dbReference type="InterPro" id="IPR001138">
    <property type="entry name" value="Zn2Cys6_DnaBD"/>
</dbReference>